<accession>A0A5K3EKD4</accession>
<dbReference type="GO" id="GO:0005737">
    <property type="term" value="C:cytoplasm"/>
    <property type="evidence" value="ECO:0007669"/>
    <property type="project" value="UniProtKB-SubCell"/>
</dbReference>
<sequence>MDSSTPVGSEMGDRARSPLFGNSKNAAFTFGGNGIWRPDTLIPSVGELTPTKFSTTMKTDSIFSSSASKDASSAKDPTFFLVQQILSWQKIISDAIENRVPLDMTLTGQLADFFGRVSNAIRRMNEINQDLCVFCRNNNETYEVYSSHKVKDQAGRVTCPALRKYVCPLCMATGDSAHTVRYCKQNILERTPRDDGSRSAVDSIWSPQLGTVGDKVASTTTGSGSSALLQPLFMGLPTRLTPAPFSN</sequence>
<evidence type="ECO:0000256" key="2">
    <source>
        <dbReference type="ARBA" id="ARBA00022490"/>
    </source>
</evidence>
<reference evidence="10" key="1">
    <citation type="submission" date="2019-11" db="UniProtKB">
        <authorList>
            <consortium name="WormBaseParasite"/>
        </authorList>
    </citation>
    <scope>IDENTIFICATION</scope>
</reference>
<evidence type="ECO:0000256" key="5">
    <source>
        <dbReference type="ARBA" id="ARBA00022833"/>
    </source>
</evidence>
<evidence type="ECO:0000313" key="10">
    <source>
        <dbReference type="WBParaSite" id="MCU_000830-RA"/>
    </source>
</evidence>
<evidence type="ECO:0000256" key="4">
    <source>
        <dbReference type="ARBA" id="ARBA00022771"/>
    </source>
</evidence>
<evidence type="ECO:0000259" key="9">
    <source>
        <dbReference type="PROSITE" id="PS51522"/>
    </source>
</evidence>
<feature type="domain" description="Nanos-type" evidence="9">
    <location>
        <begin position="131"/>
        <end position="185"/>
    </location>
</feature>
<dbReference type="Gene3D" id="4.10.60.30">
    <property type="entry name" value="Nanos, RNA-binding domain"/>
    <property type="match status" value="1"/>
</dbReference>
<dbReference type="InterPro" id="IPR038129">
    <property type="entry name" value="Nanos_sf"/>
</dbReference>
<dbReference type="InterPro" id="IPR008705">
    <property type="entry name" value="Nanos/Xcar2"/>
</dbReference>
<dbReference type="WBParaSite" id="MCU_000830-RA">
    <property type="protein sequence ID" value="MCU_000830-RA"/>
    <property type="gene ID" value="MCU_000830"/>
</dbReference>
<name>A0A5K3EKD4_MESCO</name>
<evidence type="ECO:0000256" key="3">
    <source>
        <dbReference type="ARBA" id="ARBA00022723"/>
    </source>
</evidence>
<keyword evidence="3" id="KW-0479">Metal-binding</keyword>
<proteinExistence type="inferred from homology"/>
<organism evidence="10">
    <name type="scientific">Mesocestoides corti</name>
    <name type="common">Flatworm</name>
    <dbReference type="NCBI Taxonomy" id="53468"/>
    <lineage>
        <taxon>Eukaryota</taxon>
        <taxon>Metazoa</taxon>
        <taxon>Spiralia</taxon>
        <taxon>Lophotrochozoa</taxon>
        <taxon>Platyhelminthes</taxon>
        <taxon>Cestoda</taxon>
        <taxon>Eucestoda</taxon>
        <taxon>Cyclophyllidea</taxon>
        <taxon>Mesocestoididae</taxon>
        <taxon>Mesocestoides</taxon>
    </lineage>
</organism>
<dbReference type="Pfam" id="PF05741">
    <property type="entry name" value="zf-nanos"/>
    <property type="match status" value="1"/>
</dbReference>
<comment type="subcellular location">
    <subcellularLocation>
        <location evidence="1">Cytoplasm</location>
    </subcellularLocation>
</comment>
<dbReference type="PANTHER" id="PTHR12887">
    <property type="entry name" value="NANOS PROTEIN"/>
    <property type="match status" value="1"/>
</dbReference>
<evidence type="ECO:0000256" key="1">
    <source>
        <dbReference type="ARBA" id="ARBA00004496"/>
    </source>
</evidence>
<dbReference type="GO" id="GO:0003723">
    <property type="term" value="F:RNA binding"/>
    <property type="evidence" value="ECO:0007669"/>
    <property type="project" value="UniProtKB-UniRule"/>
</dbReference>
<keyword evidence="7 8" id="KW-0694">RNA-binding</keyword>
<protein>
    <submittedName>
        <fullName evidence="10">Nanos-type domain-containing protein</fullName>
    </submittedName>
</protein>
<dbReference type="AlphaFoldDB" id="A0A5K3EKD4"/>
<keyword evidence="6 8" id="KW-0810">Translation regulation</keyword>
<evidence type="ECO:0000256" key="8">
    <source>
        <dbReference type="PROSITE-ProRule" id="PRU00855"/>
    </source>
</evidence>
<keyword evidence="5" id="KW-0862">Zinc</keyword>
<keyword evidence="2" id="KW-0963">Cytoplasm</keyword>
<dbReference type="PROSITE" id="PS51522">
    <property type="entry name" value="ZF_NANOS"/>
    <property type="match status" value="1"/>
</dbReference>
<dbReference type="InterPro" id="IPR024161">
    <property type="entry name" value="Znf_nanos-typ"/>
</dbReference>
<evidence type="ECO:0000256" key="6">
    <source>
        <dbReference type="ARBA" id="ARBA00022845"/>
    </source>
</evidence>
<keyword evidence="4 8" id="KW-0863">Zinc-finger</keyword>
<dbReference type="GO" id="GO:0008270">
    <property type="term" value="F:zinc ion binding"/>
    <property type="evidence" value="ECO:0007669"/>
    <property type="project" value="UniProtKB-KW"/>
</dbReference>
<dbReference type="GO" id="GO:0006417">
    <property type="term" value="P:regulation of translation"/>
    <property type="evidence" value="ECO:0007669"/>
    <property type="project" value="UniProtKB-UniRule"/>
</dbReference>
<comment type="similarity">
    <text evidence="8">Belongs to the nanos family.</text>
</comment>
<evidence type="ECO:0000256" key="7">
    <source>
        <dbReference type="ARBA" id="ARBA00022884"/>
    </source>
</evidence>